<dbReference type="EMBL" id="AP026802">
    <property type="protein sequence ID" value="BDR59030.1"/>
    <property type="molecule type" value="Genomic_DNA"/>
</dbReference>
<reference evidence="2 3" key="1">
    <citation type="journal article" date="2023" name="Microbiol. Spectr.">
        <title>Symbiosis of Carpenter Bees with Uncharacterized Lactic Acid Bacteria Showing NAD Auxotrophy.</title>
        <authorList>
            <person name="Kawasaki S."/>
            <person name="Ozawa K."/>
            <person name="Mori T."/>
            <person name="Yamamoto A."/>
            <person name="Ito M."/>
            <person name="Ohkuma M."/>
            <person name="Sakamoto M."/>
            <person name="Matsutani M."/>
        </authorList>
    </citation>
    <scope>NUCLEOTIDE SEQUENCE [LARGE SCALE GENOMIC DNA]</scope>
    <source>
        <strain evidence="2 3">XA3</strain>
    </source>
</reference>
<keyword evidence="1" id="KW-0472">Membrane</keyword>
<protein>
    <recommendedName>
        <fullName evidence="4">WxL domain-containing protein</fullName>
    </recommendedName>
</protein>
<evidence type="ECO:0008006" key="4">
    <source>
        <dbReference type="Google" id="ProtNLM"/>
    </source>
</evidence>
<evidence type="ECO:0000313" key="3">
    <source>
        <dbReference type="Proteomes" id="UP001321861"/>
    </source>
</evidence>
<organism evidence="2 3">
    <name type="scientific">Xylocopilactobacillus apicola</name>
    <dbReference type="NCBI Taxonomy" id="2932184"/>
    <lineage>
        <taxon>Bacteria</taxon>
        <taxon>Bacillati</taxon>
        <taxon>Bacillota</taxon>
        <taxon>Bacilli</taxon>
        <taxon>Lactobacillales</taxon>
        <taxon>Lactobacillaceae</taxon>
        <taxon>Xylocopilactobacillus</taxon>
    </lineage>
</organism>
<sequence length="738" mass="78540">MRHRKEKLIMGAMISFLLIVSVIFFASPQKKSKHNLAAFVNTDISLVTDTGSHSLNISTGQINSNFVVAGSAFSYGTDGTYSLTQSGAGGANGQQGYTVFKNQIDMTRNWSMTFNLSLQTVTSSIGGVGGDFVGLILTPATQTRLQQQTNQSITGMNTAASNLGIASLPSTTIWGLDFYNNSKAQYSIYNTVPTNPLDPAYSGDWWNFGNTKNFLETVAGFRHTYGTGSPYTGRLVNSFGANDDGPHRVITSFASPVQVTYTYGGAQNGTVRVTTGDGQTYTQVLSSTSDPATNQWQPVMSVGATAATGGYKSNMGVQITNFNLQLATALVSVTYKDSSGNVLKPARNQAILANIGDTISAGSAADATKAKYVYQATRIPGYVYQSSNVLTVVGDNTQNNVNLVYNKSFQKSTLKVANPTILPANDPWRTTPQIVVSGPHTNDNFFTGSVDTTNIFATSDNSATTNKLMRPGYSYTVTYRHAGDPNDGVIYPSLAAALTANPKYDDTDNQGSTDSNEQIFEVNYQVKGRTTLRAVPNFDFGVNAVNTDDTYSLANTVQNGASSVNYLNLDYSNDYTSTGYPIGKYLQTGVTKTPVKRELVVTSATGNPQNVWHLEGQLGSFYNNAGGLINNTGIQLKLNSNKLAGINDYPLTSSSMWQTGGTPLTSNGTLVAGGPSVSILNSNNSSNNNAVGSWRLSFGSANDATLQVPRSVLAKLPKTSSSVGLHAAVTWTLVTGAP</sequence>
<evidence type="ECO:0000256" key="1">
    <source>
        <dbReference type="SAM" id="Phobius"/>
    </source>
</evidence>
<gene>
    <name evidence="2" type="ORF">XA3_14710</name>
</gene>
<dbReference type="Gene3D" id="2.60.120.200">
    <property type="match status" value="1"/>
</dbReference>
<evidence type="ECO:0000313" key="2">
    <source>
        <dbReference type="EMBL" id="BDR59030.1"/>
    </source>
</evidence>
<feature type="transmembrane region" description="Helical" evidence="1">
    <location>
        <begin position="7"/>
        <end position="26"/>
    </location>
</feature>
<dbReference type="KEGG" id="xap:XA3_14710"/>
<proteinExistence type="predicted"/>
<name>A0AAU9D9J6_9LACO</name>
<dbReference type="Proteomes" id="UP001321861">
    <property type="component" value="Chromosome"/>
</dbReference>
<dbReference type="AlphaFoldDB" id="A0AAU9D9J6"/>
<accession>A0AAU9D9J6</accession>
<keyword evidence="3" id="KW-1185">Reference proteome</keyword>
<dbReference type="RefSeq" id="WP_317634845.1">
    <property type="nucleotide sequence ID" value="NZ_AP026802.1"/>
</dbReference>
<keyword evidence="1" id="KW-0812">Transmembrane</keyword>
<keyword evidence="1" id="KW-1133">Transmembrane helix</keyword>